<proteinExistence type="predicted"/>
<feature type="transmembrane region" description="Helical" evidence="1">
    <location>
        <begin position="70"/>
        <end position="88"/>
    </location>
</feature>
<protein>
    <submittedName>
        <fullName evidence="2">Uncharacterized protein</fullName>
    </submittedName>
</protein>
<evidence type="ECO:0000256" key="1">
    <source>
        <dbReference type="SAM" id="Phobius"/>
    </source>
</evidence>
<feature type="transmembrane region" description="Helical" evidence="1">
    <location>
        <begin position="100"/>
        <end position="125"/>
    </location>
</feature>
<keyword evidence="1" id="KW-0812">Transmembrane</keyword>
<evidence type="ECO:0000313" key="3">
    <source>
        <dbReference type="Proteomes" id="UP001321047"/>
    </source>
</evidence>
<dbReference type="Proteomes" id="UP001321047">
    <property type="component" value="Unassembled WGS sequence"/>
</dbReference>
<dbReference type="EMBL" id="JAOPJZ010000045">
    <property type="protein sequence ID" value="MCU4754452.1"/>
    <property type="molecule type" value="Genomic_DNA"/>
</dbReference>
<accession>A0AAP3E904</accession>
<keyword evidence="3" id="KW-1185">Reference proteome</keyword>
<dbReference type="AlphaFoldDB" id="A0AAP3E904"/>
<feature type="transmembrane region" description="Helical" evidence="1">
    <location>
        <begin position="37"/>
        <end position="58"/>
    </location>
</feature>
<evidence type="ECO:0000313" key="2">
    <source>
        <dbReference type="EMBL" id="MCU4754452.1"/>
    </source>
</evidence>
<keyword evidence="1" id="KW-0472">Membrane</keyword>
<keyword evidence="1" id="KW-1133">Transmembrane helix</keyword>
<reference evidence="2 3" key="1">
    <citation type="submission" date="2022-09" db="EMBL/GenBank/DDBJ databases">
        <title>Enrichment on poylsaccharides allowed isolation of novel metabolic and taxonomic groups of Haloarchaea.</title>
        <authorList>
            <person name="Sorokin D.Y."/>
            <person name="Elcheninov A.G."/>
            <person name="Khizhniak T.V."/>
            <person name="Kolganova T.V."/>
            <person name="Kublanov I.V."/>
        </authorList>
    </citation>
    <scope>NUCLEOTIDE SEQUENCE [LARGE SCALE GENOMIC DNA]</scope>
    <source>
        <strain evidence="2 3">AArc-curdl1</strain>
    </source>
</reference>
<comment type="caution">
    <text evidence="2">The sequence shown here is derived from an EMBL/GenBank/DDBJ whole genome shotgun (WGS) entry which is preliminary data.</text>
</comment>
<dbReference type="RefSeq" id="WP_342810752.1">
    <property type="nucleotide sequence ID" value="NZ_JAOPJZ010000045.1"/>
</dbReference>
<name>A0AAP3E904_9EURY</name>
<organism evidence="2 3">
    <name type="scientific">Natronosalvus hydrolyticus</name>
    <dbReference type="NCBI Taxonomy" id="2979988"/>
    <lineage>
        <taxon>Archaea</taxon>
        <taxon>Methanobacteriati</taxon>
        <taxon>Methanobacteriota</taxon>
        <taxon>Stenosarchaea group</taxon>
        <taxon>Halobacteria</taxon>
        <taxon>Halobacteriales</taxon>
        <taxon>Natrialbaceae</taxon>
        <taxon>Natronosalvus</taxon>
    </lineage>
</organism>
<feature type="transmembrane region" description="Helical" evidence="1">
    <location>
        <begin position="137"/>
        <end position="155"/>
    </location>
</feature>
<sequence>MGPIDLYYMTAGSGEPLTAYEELLGLYEGLSLVEQGVVHGAGVLLVGVLLIGILRGFASDTLKTSHRSPFISLCIGLPATIVLGGLFYTGLVLSGTNVGIFFAIPLVTISGLLLPAVVTMGYVALGGAVLGRLGSTNVASWIVLGAVLSALTVLATPVAVAVSFLAAALGCGAGARVMFNGGGVRESTDRVVPPANKI</sequence>
<gene>
    <name evidence="2" type="ORF">OB919_21205</name>
</gene>